<dbReference type="Gene3D" id="3.20.20.120">
    <property type="entry name" value="Enolase-like C-terminal domain"/>
    <property type="match status" value="1"/>
</dbReference>
<dbReference type="UniPathway" id="UPA01057">
    <property type="reaction ID" value="UER00165"/>
</dbReference>
<evidence type="ECO:0000313" key="6">
    <source>
        <dbReference type="EMBL" id="GAB49312.1"/>
    </source>
</evidence>
<dbReference type="NCBIfam" id="NF002782">
    <property type="entry name" value="PRK02901.1"/>
    <property type="match status" value="1"/>
</dbReference>
<dbReference type="PANTHER" id="PTHR48073">
    <property type="entry name" value="O-SUCCINYLBENZOATE SYNTHASE-RELATED"/>
    <property type="match status" value="1"/>
</dbReference>
<comment type="pathway">
    <text evidence="4">Quinol/quinone metabolism; menaquinone biosynthesis.</text>
</comment>
<dbReference type="STRING" id="1089455.MOPEL_099_01120"/>
<feature type="binding site" evidence="4">
    <location>
        <position position="171"/>
    </location>
    <ligand>
        <name>Mg(2+)</name>
        <dbReference type="ChEBI" id="CHEBI:18420"/>
    </ligand>
</feature>
<name>H5UUA4_9MICO</name>
<comment type="catalytic activity">
    <reaction evidence="4">
        <text>(1R,6R)-6-hydroxy-2-succinyl-cyclohexa-2,4-diene-1-carboxylate = 2-succinylbenzoate + H2O</text>
        <dbReference type="Rhea" id="RHEA:10196"/>
        <dbReference type="ChEBI" id="CHEBI:15377"/>
        <dbReference type="ChEBI" id="CHEBI:18325"/>
        <dbReference type="ChEBI" id="CHEBI:58689"/>
        <dbReference type="EC" id="4.2.1.113"/>
    </reaction>
</comment>
<dbReference type="InterPro" id="IPR018110">
    <property type="entry name" value="Mandel_Rmase/mucon_lact_enz_CS"/>
</dbReference>
<comment type="caution">
    <text evidence="6">The sequence shown here is derived from an EMBL/GenBank/DDBJ whole genome shotgun (WGS) entry which is preliminary data.</text>
</comment>
<feature type="binding site" evidence="4">
    <location>
        <position position="145"/>
    </location>
    <ligand>
        <name>Mg(2+)</name>
        <dbReference type="ChEBI" id="CHEBI:18420"/>
    </ligand>
</feature>
<dbReference type="EMBL" id="BAFE01000076">
    <property type="protein sequence ID" value="GAB49312.1"/>
    <property type="molecule type" value="Genomic_DNA"/>
</dbReference>
<accession>H5UUA4</accession>
<feature type="active site" description="Proton donor" evidence="4">
    <location>
        <position position="114"/>
    </location>
</feature>
<dbReference type="Pfam" id="PF13378">
    <property type="entry name" value="MR_MLE_C"/>
    <property type="match status" value="1"/>
</dbReference>
<dbReference type="GO" id="GO:0009063">
    <property type="term" value="P:amino acid catabolic process"/>
    <property type="evidence" value="ECO:0007669"/>
    <property type="project" value="InterPro"/>
</dbReference>
<dbReference type="PANTHER" id="PTHR48073:SF2">
    <property type="entry name" value="O-SUCCINYLBENZOATE SYNTHASE"/>
    <property type="match status" value="1"/>
</dbReference>
<evidence type="ECO:0000256" key="4">
    <source>
        <dbReference type="HAMAP-Rule" id="MF_00470"/>
    </source>
</evidence>
<keyword evidence="2 4" id="KW-0460">Magnesium</keyword>
<evidence type="ECO:0000256" key="3">
    <source>
        <dbReference type="ARBA" id="ARBA00023239"/>
    </source>
</evidence>
<reference evidence="6 7" key="1">
    <citation type="submission" date="2012-02" db="EMBL/GenBank/DDBJ databases">
        <title>Whole genome shotgun sequence of Mobilicoccus pelagius NBRC 104925.</title>
        <authorList>
            <person name="Yoshida Y."/>
            <person name="Hosoyama A."/>
            <person name="Tsuchikane K."/>
            <person name="Katsumata H."/>
            <person name="Yamazaki S."/>
            <person name="Fujita N."/>
        </authorList>
    </citation>
    <scope>NUCLEOTIDE SEQUENCE [LARGE SCALE GENOMIC DNA]</scope>
    <source>
        <strain evidence="6 7">NBRC 104925</strain>
    </source>
</reference>
<dbReference type="GO" id="GO:0009234">
    <property type="term" value="P:menaquinone biosynthetic process"/>
    <property type="evidence" value="ECO:0007669"/>
    <property type="project" value="UniProtKB-UniRule"/>
</dbReference>
<proteinExistence type="inferred from homology"/>
<keyword evidence="3 4" id="KW-0456">Lyase</keyword>
<comment type="cofactor">
    <cofactor evidence="4">
        <name>a divalent metal cation</name>
        <dbReference type="ChEBI" id="CHEBI:60240"/>
    </cofactor>
</comment>
<dbReference type="SMART" id="SM00922">
    <property type="entry name" value="MR_MLE"/>
    <property type="match status" value="1"/>
</dbReference>
<keyword evidence="7" id="KW-1185">Reference proteome</keyword>
<dbReference type="UniPathway" id="UPA00079"/>
<dbReference type="CDD" id="cd03320">
    <property type="entry name" value="OSBS"/>
    <property type="match status" value="1"/>
</dbReference>
<sequence>MDPVTLPDLPDLPTLLDAAHVVRIPMRTRFRGLTARETVVFEGPCGWGEFGAFGEYDDAEASRWLAAGLEAAWRGHPAPVRRSVPVNATVPAIEADRVPEIVARFGGAGTAKVKVAERGQSLGDDVARVAAVRDVMGPAGRVRVDANGGWSVDEALDAITALAPYDLEYVEQPCMDVEDLARVRVGLARRGLEVRVAADESIRRAEDPLRVKQLDAADVMIVKVAPLGGVRAALAVAEQVGLPAVVSSAIDTSVGVEAGVALAAAMPELPLACGLATVALLDGDVATTPALPQDGALPVRGSDRLDVDPDLLERHAAPVDRVAWWRDRLTRCHALLADGARPTGS</sequence>
<dbReference type="GO" id="GO:0043748">
    <property type="term" value="F:O-succinylbenzoate synthase activity"/>
    <property type="evidence" value="ECO:0007669"/>
    <property type="project" value="UniProtKB-EC"/>
</dbReference>
<dbReference type="GO" id="GO:0000287">
    <property type="term" value="F:magnesium ion binding"/>
    <property type="evidence" value="ECO:0007669"/>
    <property type="project" value="UniProtKB-UniRule"/>
</dbReference>
<dbReference type="RefSeq" id="WP_009760582.1">
    <property type="nucleotide sequence ID" value="NZ_BAFE01000076.1"/>
</dbReference>
<dbReference type="Pfam" id="PF18374">
    <property type="entry name" value="Enolase_like_N"/>
    <property type="match status" value="1"/>
</dbReference>
<feature type="binding site" evidence="4">
    <location>
        <position position="199"/>
    </location>
    <ligand>
        <name>Mg(2+)</name>
        <dbReference type="ChEBI" id="CHEBI:18420"/>
    </ligand>
</feature>
<dbReference type="PROSITE" id="PS00909">
    <property type="entry name" value="MR_MLE_2"/>
    <property type="match status" value="1"/>
</dbReference>
<keyword evidence="4" id="KW-0474">Menaquinone biosynthesis</keyword>
<dbReference type="SFLD" id="SFLDF00009">
    <property type="entry name" value="o-succinylbenzoate_synthase"/>
    <property type="match status" value="1"/>
</dbReference>
<dbReference type="InterPro" id="IPR013342">
    <property type="entry name" value="Mandelate_racemase_C"/>
</dbReference>
<dbReference type="eggNOG" id="COG4948">
    <property type="taxonomic scope" value="Bacteria"/>
</dbReference>
<evidence type="ECO:0000313" key="7">
    <source>
        <dbReference type="Proteomes" id="UP000004367"/>
    </source>
</evidence>
<organism evidence="6 7">
    <name type="scientific">Mobilicoccus pelagius NBRC 104925</name>
    <dbReference type="NCBI Taxonomy" id="1089455"/>
    <lineage>
        <taxon>Bacteria</taxon>
        <taxon>Bacillati</taxon>
        <taxon>Actinomycetota</taxon>
        <taxon>Actinomycetes</taxon>
        <taxon>Micrococcales</taxon>
        <taxon>Dermatophilaceae</taxon>
        <taxon>Mobilicoccus</taxon>
    </lineage>
</organism>
<feature type="active site" description="Proton acceptor" evidence="4">
    <location>
        <position position="223"/>
    </location>
</feature>
<comment type="pathway">
    <text evidence="4">Quinol/quinone metabolism; 1,4-dihydroxy-2-naphthoate biosynthesis; 1,4-dihydroxy-2-naphthoate from chorismate: step 4/7.</text>
</comment>
<dbReference type="SFLD" id="SFLDG00180">
    <property type="entry name" value="muconate_cycloisomerase"/>
    <property type="match status" value="1"/>
</dbReference>
<dbReference type="InterPro" id="IPR029065">
    <property type="entry name" value="Enolase_C-like"/>
</dbReference>
<dbReference type="AlphaFoldDB" id="H5UUA4"/>
<dbReference type="SUPFAM" id="SSF51604">
    <property type="entry name" value="Enolase C-terminal domain-like"/>
    <property type="match status" value="1"/>
</dbReference>
<dbReference type="InterPro" id="IPR010196">
    <property type="entry name" value="OSB_synthase_MenC1"/>
</dbReference>
<keyword evidence="1 4" id="KW-0479">Metal-binding</keyword>
<feature type="domain" description="Mandelate racemase/muconate lactonizing enzyme C-terminal" evidence="5">
    <location>
        <begin position="95"/>
        <end position="190"/>
    </location>
</feature>
<evidence type="ECO:0000256" key="1">
    <source>
        <dbReference type="ARBA" id="ARBA00022723"/>
    </source>
</evidence>
<evidence type="ECO:0000256" key="2">
    <source>
        <dbReference type="ARBA" id="ARBA00022842"/>
    </source>
</evidence>
<dbReference type="EC" id="4.2.1.113" evidence="4"/>
<evidence type="ECO:0000259" key="5">
    <source>
        <dbReference type="SMART" id="SM00922"/>
    </source>
</evidence>
<dbReference type="SFLD" id="SFLDS00001">
    <property type="entry name" value="Enolase"/>
    <property type="match status" value="1"/>
</dbReference>
<dbReference type="InterPro" id="IPR036849">
    <property type="entry name" value="Enolase-like_C_sf"/>
</dbReference>
<comment type="similarity">
    <text evidence="4">Belongs to the mandelate racemase/muconate lactonizing enzyme family. MenC type 1 subfamily.</text>
</comment>
<protein>
    <recommendedName>
        <fullName evidence="4">o-succinylbenzoate synthase</fullName>
        <shortName evidence="4">OSB synthase</shortName>
        <shortName evidence="4">OSBS</shortName>
        <ecNumber evidence="4">4.2.1.113</ecNumber>
    </recommendedName>
    <alternativeName>
        <fullName evidence="4">4-(2'-carboxyphenyl)-4-oxybutyric acid synthase</fullName>
    </alternativeName>
    <alternativeName>
        <fullName evidence="4">o-succinylbenzoic acid synthase</fullName>
    </alternativeName>
</protein>
<gene>
    <name evidence="4 6" type="primary">menC</name>
    <name evidence="6" type="ORF">MOPEL_099_01120</name>
</gene>
<dbReference type="Proteomes" id="UP000004367">
    <property type="component" value="Unassembled WGS sequence"/>
</dbReference>
<comment type="function">
    <text evidence="4">Converts 2-succinyl-6-hydroxy-2,4-cyclohexadiene-1-carboxylate (SHCHC) to 2-succinylbenzoate (OSB).</text>
</comment>
<dbReference type="HAMAP" id="MF_00470">
    <property type="entry name" value="MenC_1"/>
    <property type="match status" value="1"/>
</dbReference>